<reference evidence="6" key="1">
    <citation type="submission" date="2016-11" db="EMBL/GenBank/DDBJ databases">
        <authorList>
            <person name="Jaros S."/>
            <person name="Januszkiewicz K."/>
            <person name="Wedrychowicz H."/>
        </authorList>
    </citation>
    <scope>NUCLEOTIDE SEQUENCE [LARGE SCALE GENOMIC DNA]</scope>
    <source>
        <strain evidence="6">DSM 4029</strain>
    </source>
</reference>
<accession>A0AAQ1MD32</accession>
<dbReference type="FunFam" id="3.20.20.80:FF:000064">
    <property type="entry name" value="Oligo-1,6-glucosidase"/>
    <property type="match status" value="1"/>
</dbReference>
<proteinExistence type="inferred from homology"/>
<dbReference type="GO" id="GO:0004556">
    <property type="term" value="F:alpha-amylase activity"/>
    <property type="evidence" value="ECO:0007669"/>
    <property type="project" value="TreeGrafter"/>
</dbReference>
<evidence type="ECO:0000313" key="5">
    <source>
        <dbReference type="EMBL" id="SHF98789.1"/>
    </source>
</evidence>
<dbReference type="SMART" id="SM00642">
    <property type="entry name" value="Aamy"/>
    <property type="match status" value="1"/>
</dbReference>
<comment type="similarity">
    <text evidence="1">Belongs to the glycosyl hydrolase 13 family.</text>
</comment>
<organism evidence="5 6">
    <name type="scientific">Bittarella massiliensis</name>
    <name type="common">ex Durand et al. 2017</name>
    <dbReference type="NCBI Taxonomy" id="1720313"/>
    <lineage>
        <taxon>Bacteria</taxon>
        <taxon>Bacillati</taxon>
        <taxon>Bacillota</taxon>
        <taxon>Clostridia</taxon>
        <taxon>Eubacteriales</taxon>
        <taxon>Oscillospiraceae</taxon>
        <taxon>Bittarella (ex Durand et al. 2017)</taxon>
    </lineage>
</organism>
<dbReference type="Gene3D" id="3.90.400.10">
    <property type="entry name" value="Oligo-1,6-glucosidase, Domain 2"/>
    <property type="match status" value="1"/>
</dbReference>
<evidence type="ECO:0000313" key="6">
    <source>
        <dbReference type="Proteomes" id="UP000184089"/>
    </source>
</evidence>
<evidence type="ECO:0000256" key="3">
    <source>
        <dbReference type="ARBA" id="ARBA00023295"/>
    </source>
</evidence>
<dbReference type="Pfam" id="PF00128">
    <property type="entry name" value="Alpha-amylase"/>
    <property type="match status" value="1"/>
</dbReference>
<dbReference type="CDD" id="cd11333">
    <property type="entry name" value="AmyAc_SI_OligoGlu_DGase"/>
    <property type="match status" value="1"/>
</dbReference>
<evidence type="ECO:0000256" key="1">
    <source>
        <dbReference type="ARBA" id="ARBA00008061"/>
    </source>
</evidence>
<dbReference type="GO" id="GO:0009313">
    <property type="term" value="P:oligosaccharide catabolic process"/>
    <property type="evidence" value="ECO:0007669"/>
    <property type="project" value="TreeGrafter"/>
</dbReference>
<dbReference type="Gene3D" id="2.60.40.1180">
    <property type="entry name" value="Golgi alpha-mannosidase II"/>
    <property type="match status" value="1"/>
</dbReference>
<dbReference type="InterPro" id="IPR045857">
    <property type="entry name" value="O16G_dom_2"/>
</dbReference>
<comment type="caution">
    <text evidence="5">The sequence shown here is derived from an EMBL/GenBank/DDBJ whole genome shotgun (WGS) entry which is preliminary data.</text>
</comment>
<feature type="domain" description="Glycosyl hydrolase family 13 catalytic" evidence="4">
    <location>
        <begin position="21"/>
        <end position="423"/>
    </location>
</feature>
<dbReference type="NCBIfam" id="NF008183">
    <property type="entry name" value="PRK10933.1"/>
    <property type="match status" value="1"/>
</dbReference>
<dbReference type="FunFam" id="3.90.400.10:FF:000002">
    <property type="entry name" value="Sucrose isomerase"/>
    <property type="match status" value="1"/>
</dbReference>
<dbReference type="SUPFAM" id="SSF51011">
    <property type="entry name" value="Glycosyl hydrolase domain"/>
    <property type="match status" value="1"/>
</dbReference>
<dbReference type="InterPro" id="IPR017853">
    <property type="entry name" value="GH"/>
</dbReference>
<dbReference type="AlphaFoldDB" id="A0AAQ1MD32"/>
<dbReference type="PANTHER" id="PTHR10357">
    <property type="entry name" value="ALPHA-AMYLASE FAMILY MEMBER"/>
    <property type="match status" value="1"/>
</dbReference>
<dbReference type="Gene3D" id="3.20.20.80">
    <property type="entry name" value="Glycosidases"/>
    <property type="match status" value="1"/>
</dbReference>
<gene>
    <name evidence="5" type="ORF">SAMN05444424_1052</name>
</gene>
<evidence type="ECO:0000256" key="2">
    <source>
        <dbReference type="ARBA" id="ARBA00022801"/>
    </source>
</evidence>
<protein>
    <submittedName>
        <fullName evidence="5">Oligo-1,6-glucosidase</fullName>
    </submittedName>
</protein>
<sequence>METNKRLMQDPDWWRSATVYQIYPRSFFDSDGDGEGDLAGISQKLDYIKSLGVDVVWSCPYFVSPKADNGYDVADYRAIDPAFGTMEQWQEMVDGIHARGMRFVMDFVGNHTSDEHPWFEAARQSKDSPYHDYYIFREGKNGAEPSNWASVFGGSIWEYNQPTGEYYLHTFAVKQPDLNWENPKVVDEVVDILKFWVDRGVDGFRLDAINYLYKEPDFPDVEPMPGSKYGFANQHYANKPRVNEHFRDLNERVFGKYGMMTVAEVAYVDMETARQYCGPDRRELNMLYLFDLLNIDQEGFDKFSPKPLDLPLFKKTALEWQQGLHGQGWQALFMDNHDQPRAVSRFGDDGVYWKESAKMLANCFYMMQGTPYIFQGDEIGMTNVHYDSVEKFRDVEVFNTYEERKAAGESDEALLKVFCDRARDNGRTPMQWDDSENAGFTAGTPWIEVNDNYRQINVASQEGDPDSILNFYRELIAKRKQWDVIAYGDMELYHPDCDKTFGYIRRFENQALFCLSNFTGEEIEFHLPEEFLSDRTSVLLQNYPGLVIAPVITLRPYESFTLVKED</sequence>
<keyword evidence="2" id="KW-0378">Hydrolase</keyword>
<dbReference type="RefSeq" id="WP_021660034.1">
    <property type="nucleotide sequence ID" value="NZ_FQVY01000002.1"/>
</dbReference>
<dbReference type="InterPro" id="IPR013780">
    <property type="entry name" value="Glyco_hydro_b"/>
</dbReference>
<dbReference type="Proteomes" id="UP000184089">
    <property type="component" value="Unassembled WGS sequence"/>
</dbReference>
<dbReference type="PANTHER" id="PTHR10357:SF179">
    <property type="entry name" value="NEUTRAL AND BASIC AMINO ACID TRANSPORT PROTEIN RBAT"/>
    <property type="match status" value="1"/>
</dbReference>
<dbReference type="InterPro" id="IPR006047">
    <property type="entry name" value="GH13_cat_dom"/>
</dbReference>
<keyword evidence="3" id="KW-0326">Glycosidase</keyword>
<dbReference type="EMBL" id="FQVY01000002">
    <property type="protein sequence ID" value="SHF98789.1"/>
    <property type="molecule type" value="Genomic_DNA"/>
</dbReference>
<dbReference type="SUPFAM" id="SSF51445">
    <property type="entry name" value="(Trans)glycosidases"/>
    <property type="match status" value="1"/>
</dbReference>
<evidence type="ECO:0000259" key="4">
    <source>
        <dbReference type="SMART" id="SM00642"/>
    </source>
</evidence>
<name>A0AAQ1MD32_9FIRM</name>